<dbReference type="OrthoDB" id="34459at2"/>
<dbReference type="EMBL" id="QBKA01000002">
    <property type="protein sequence ID" value="RDC60678.1"/>
    <property type="molecule type" value="Genomic_DNA"/>
</dbReference>
<comment type="caution">
    <text evidence="1">The sequence shown here is derived from an EMBL/GenBank/DDBJ whole genome shotgun (WGS) entry which is preliminary data.</text>
</comment>
<gene>
    <name evidence="1" type="ORF">HME9302_01893</name>
</gene>
<proteinExistence type="predicted"/>
<evidence type="ECO:0000313" key="2">
    <source>
        <dbReference type="Proteomes" id="UP000253727"/>
    </source>
</evidence>
<dbReference type="InterPro" id="IPR036390">
    <property type="entry name" value="WH_DNA-bd_sf"/>
</dbReference>
<dbReference type="Pfam" id="PF11625">
    <property type="entry name" value="DUF3253"/>
    <property type="match status" value="1"/>
</dbReference>
<accession>A0A369QEG3</accession>
<keyword evidence="2" id="KW-1185">Reference proteome</keyword>
<name>A0A369QEG3_9SPHN</name>
<dbReference type="Proteomes" id="UP000253727">
    <property type="component" value="Unassembled WGS sequence"/>
</dbReference>
<evidence type="ECO:0008006" key="3">
    <source>
        <dbReference type="Google" id="ProtNLM"/>
    </source>
</evidence>
<dbReference type="AlphaFoldDB" id="A0A369QEG3"/>
<dbReference type="InterPro" id="IPR021660">
    <property type="entry name" value="DUF3253"/>
</dbReference>
<evidence type="ECO:0000313" key="1">
    <source>
        <dbReference type="EMBL" id="RDC60678.1"/>
    </source>
</evidence>
<dbReference type="SUPFAM" id="SSF46785">
    <property type="entry name" value="Winged helix' DNA-binding domain"/>
    <property type="match status" value="1"/>
</dbReference>
<dbReference type="Gene3D" id="1.10.10.10">
    <property type="entry name" value="Winged helix-like DNA-binding domain superfamily/Winged helix DNA-binding domain"/>
    <property type="match status" value="1"/>
</dbReference>
<dbReference type="RefSeq" id="WP_115366793.1">
    <property type="nucleotide sequence ID" value="NZ_QBKA01000002.1"/>
</dbReference>
<dbReference type="InterPro" id="IPR036388">
    <property type="entry name" value="WH-like_DNA-bd_sf"/>
</dbReference>
<reference evidence="1 2" key="1">
    <citation type="submission" date="2018-04" db="EMBL/GenBank/DDBJ databases">
        <title>Altererythrobacter sp. HME9302 genome sequencing and assembly.</title>
        <authorList>
            <person name="Kang H."/>
            <person name="Kim H."/>
            <person name="Joh K."/>
        </authorList>
    </citation>
    <scope>NUCLEOTIDE SEQUENCE [LARGE SCALE GENOMIC DNA]</scope>
    <source>
        <strain evidence="1 2">HME9302</strain>
    </source>
</reference>
<protein>
    <recommendedName>
        <fullName evidence="3">DUF3253 domain-containing protein</fullName>
    </recommendedName>
</protein>
<sequence>MPSDHGFDSVTPEHAITVLLERRAGKTICPSEAARVVAGPGGDWRAQMASVHRAVAHMLKRGAIRLSWKGSPKSAPKGPYRIASAADG</sequence>
<organism evidence="1 2">
    <name type="scientific">Alteripontixanthobacter maritimus</name>
    <dbReference type="NCBI Taxonomy" id="2161824"/>
    <lineage>
        <taxon>Bacteria</taxon>
        <taxon>Pseudomonadati</taxon>
        <taxon>Pseudomonadota</taxon>
        <taxon>Alphaproteobacteria</taxon>
        <taxon>Sphingomonadales</taxon>
        <taxon>Erythrobacteraceae</taxon>
        <taxon>Alteripontixanthobacter</taxon>
    </lineage>
</organism>